<evidence type="ECO:0000256" key="9">
    <source>
        <dbReference type="SAM" id="Phobius"/>
    </source>
</evidence>
<feature type="transmembrane region" description="Helical" evidence="9">
    <location>
        <begin position="259"/>
        <end position="277"/>
    </location>
</feature>
<comment type="subcellular location">
    <subcellularLocation>
        <location evidence="1">Cell membrane</location>
        <topology evidence="1">Multi-pass membrane protein</topology>
    </subcellularLocation>
</comment>
<protein>
    <submittedName>
        <fullName evidence="11">Sensor histidine kinase LiaS</fullName>
        <ecNumber evidence="11">2.7.13.3</ecNumber>
    </submittedName>
</protein>
<keyword evidence="7" id="KW-0902">Two-component regulatory system</keyword>
<name>A0A679JV90_VARPD</name>
<keyword evidence="4 9" id="KW-0812">Transmembrane</keyword>
<evidence type="ECO:0000256" key="3">
    <source>
        <dbReference type="ARBA" id="ARBA00022679"/>
    </source>
</evidence>
<dbReference type="InterPro" id="IPR050482">
    <property type="entry name" value="Sensor_HK_TwoCompSys"/>
</dbReference>
<feature type="transmembrane region" description="Helical" evidence="9">
    <location>
        <begin position="289"/>
        <end position="310"/>
    </location>
</feature>
<dbReference type="GO" id="GO:0004673">
    <property type="term" value="F:protein histidine kinase activity"/>
    <property type="evidence" value="ECO:0007669"/>
    <property type="project" value="UniProtKB-EC"/>
</dbReference>
<evidence type="ECO:0000256" key="6">
    <source>
        <dbReference type="ARBA" id="ARBA00022989"/>
    </source>
</evidence>
<keyword evidence="3 11" id="KW-0808">Transferase</keyword>
<dbReference type="Gene3D" id="3.30.565.10">
    <property type="entry name" value="Histidine kinase-like ATPase, C-terminal domain"/>
    <property type="match status" value="1"/>
</dbReference>
<feature type="transmembrane region" description="Helical" evidence="9">
    <location>
        <begin position="358"/>
        <end position="379"/>
    </location>
</feature>
<keyword evidence="2" id="KW-1003">Cell membrane</keyword>
<dbReference type="GO" id="GO:0005886">
    <property type="term" value="C:plasma membrane"/>
    <property type="evidence" value="ECO:0007669"/>
    <property type="project" value="UniProtKB-SubCell"/>
</dbReference>
<evidence type="ECO:0000256" key="7">
    <source>
        <dbReference type="ARBA" id="ARBA00023012"/>
    </source>
</evidence>
<sequence length="612" mass="67798">MLTAILISAAGRPALALELTRMQALASGQTSPPAADRAWTEVRLPGPVGPALRLSRSEAVWYRATFDAPAIGESDGGWAVYLPYLYEGGQVWLNGIRVGEVEEDSDTVHVRWERPHLISLPRPLLRTGSNVLEIRAAAAPSSTSPRFPAVSVAPRAELLPVHDRRFFWVRTLPEITVVVCLLMAAIVVCIWWRRRSEVLYGLLGLASALWGVRTLTFVIERMPSEYWHLWRTVYLGATGGFVVVLALFSLRLAGIGRPWLRRLLVGYWLLGPLWLLLAGPPSEPLVNRWWSAGLIPIGLAILAVSIRTVARQRTLAAALMPSALMIAVLAGVHDYLIAWDDGSLVRLLPNWAGNRIFLLHHAANLLLLCMGSLLTARFIHAMDSLEELNHTLESRVADRERHLAESFTRMAQLQRQHAASQERQSIMREIHDGLGSRLFTSLSRVERGDMSERQIAEVLRDCIADMRIALDALAPDAGDFRTALGNFLFRWQAQLEEARIQPSWTIDVPDSVSALSPQASLQLLRIAQEALTNVLKHANATRVRVQLRQRDELLELEVVDNGQPDRTVPDNGGRGIANMHVRARQLGASLEVVHAATGTVVSLRMPSASHTA</sequence>
<dbReference type="CDD" id="cd16917">
    <property type="entry name" value="HATPase_UhpB-NarQ-NarX-like"/>
    <property type="match status" value="1"/>
</dbReference>
<dbReference type="PANTHER" id="PTHR24421:SF37">
    <property type="entry name" value="SENSOR HISTIDINE KINASE NARS"/>
    <property type="match status" value="1"/>
</dbReference>
<feature type="transmembrane region" description="Helical" evidence="9">
    <location>
        <begin position="317"/>
        <end position="338"/>
    </location>
</feature>
<feature type="transmembrane region" description="Helical" evidence="9">
    <location>
        <begin position="199"/>
        <end position="219"/>
    </location>
</feature>
<feature type="transmembrane region" description="Helical" evidence="9">
    <location>
        <begin position="175"/>
        <end position="192"/>
    </location>
</feature>
<proteinExistence type="predicted"/>
<accession>A0A679JV90</accession>
<dbReference type="InterPro" id="IPR008979">
    <property type="entry name" value="Galactose-bd-like_sf"/>
</dbReference>
<gene>
    <name evidence="11" type="primary">liaS_6</name>
    <name evidence="11" type="ORF">VVAX_06375</name>
</gene>
<reference evidence="11" key="1">
    <citation type="submission" date="2019-12" db="EMBL/GenBank/DDBJ databases">
        <authorList>
            <person name="Cremers G."/>
        </authorList>
    </citation>
    <scope>NUCLEOTIDE SEQUENCE</scope>
    <source>
        <strain evidence="11">Vvax</strain>
    </source>
</reference>
<dbReference type="Gene3D" id="2.60.120.260">
    <property type="entry name" value="Galactose-binding domain-like"/>
    <property type="match status" value="1"/>
</dbReference>
<keyword evidence="5 11" id="KW-0418">Kinase</keyword>
<dbReference type="SUPFAM" id="SSF49785">
    <property type="entry name" value="Galactose-binding domain-like"/>
    <property type="match status" value="1"/>
</dbReference>
<evidence type="ECO:0000256" key="4">
    <source>
        <dbReference type="ARBA" id="ARBA00022692"/>
    </source>
</evidence>
<dbReference type="SUPFAM" id="SSF55874">
    <property type="entry name" value="ATPase domain of HSP90 chaperone/DNA topoisomerase II/histidine kinase"/>
    <property type="match status" value="1"/>
</dbReference>
<organism evidence="11">
    <name type="scientific">Variovorax paradoxus</name>
    <dbReference type="NCBI Taxonomy" id="34073"/>
    <lineage>
        <taxon>Bacteria</taxon>
        <taxon>Pseudomonadati</taxon>
        <taxon>Pseudomonadota</taxon>
        <taxon>Betaproteobacteria</taxon>
        <taxon>Burkholderiales</taxon>
        <taxon>Comamonadaceae</taxon>
        <taxon>Variovorax</taxon>
    </lineage>
</organism>
<dbReference type="PANTHER" id="PTHR24421">
    <property type="entry name" value="NITRATE/NITRITE SENSOR PROTEIN NARX-RELATED"/>
    <property type="match status" value="1"/>
</dbReference>
<dbReference type="EC" id="2.7.13.3" evidence="11"/>
<dbReference type="InterPro" id="IPR003594">
    <property type="entry name" value="HATPase_dom"/>
</dbReference>
<evidence type="ECO:0000256" key="5">
    <source>
        <dbReference type="ARBA" id="ARBA00022777"/>
    </source>
</evidence>
<keyword evidence="8 9" id="KW-0472">Membrane</keyword>
<feature type="transmembrane region" description="Helical" evidence="9">
    <location>
        <begin position="231"/>
        <end position="252"/>
    </location>
</feature>
<evidence type="ECO:0000256" key="8">
    <source>
        <dbReference type="ARBA" id="ARBA00023136"/>
    </source>
</evidence>
<dbReference type="InterPro" id="IPR036890">
    <property type="entry name" value="HATPase_C_sf"/>
</dbReference>
<evidence type="ECO:0000313" key="11">
    <source>
        <dbReference type="EMBL" id="CAA2110106.1"/>
    </source>
</evidence>
<dbReference type="Pfam" id="PF13581">
    <property type="entry name" value="HATPase_c_2"/>
    <property type="match status" value="1"/>
</dbReference>
<dbReference type="RefSeq" id="WP_339094390.1">
    <property type="nucleotide sequence ID" value="NZ_LR743508.1"/>
</dbReference>
<evidence type="ECO:0000256" key="1">
    <source>
        <dbReference type="ARBA" id="ARBA00004651"/>
    </source>
</evidence>
<dbReference type="GO" id="GO:0000160">
    <property type="term" value="P:phosphorelay signal transduction system"/>
    <property type="evidence" value="ECO:0007669"/>
    <property type="project" value="UniProtKB-KW"/>
</dbReference>
<keyword evidence="6 9" id="KW-1133">Transmembrane helix</keyword>
<feature type="domain" description="Histidine kinase/HSP90-like ATPase" evidence="10">
    <location>
        <begin position="516"/>
        <end position="604"/>
    </location>
</feature>
<dbReference type="AlphaFoldDB" id="A0A679JV90"/>
<dbReference type="EMBL" id="LR743508">
    <property type="protein sequence ID" value="CAA2110106.1"/>
    <property type="molecule type" value="Genomic_DNA"/>
</dbReference>
<evidence type="ECO:0000256" key="2">
    <source>
        <dbReference type="ARBA" id="ARBA00022475"/>
    </source>
</evidence>
<evidence type="ECO:0000259" key="10">
    <source>
        <dbReference type="Pfam" id="PF13581"/>
    </source>
</evidence>